<comment type="caution">
    <text evidence="1">The sequence shown here is derived from an EMBL/GenBank/DDBJ whole genome shotgun (WGS) entry which is preliminary data.</text>
</comment>
<sequence length="157" mass="18194">KCFYQVKLLAPPCEGEFNEFTDPNFDPNNPTKTIDCHFDKPSLDPQTWEHFADIGDDFKIQVIEYYGEVMRRRPDDWNGRLPQHLAKVKQPDGRFKRYEVLTLISGDGVHPSNPAKYKADFSDEALNNNGFVLRDYVTLRKYGEVIREVIRPGASKK</sequence>
<accession>A0A0F9A1U1</accession>
<gene>
    <name evidence="1" type="ORF">LCGC14_2902600</name>
</gene>
<proteinExistence type="predicted"/>
<protein>
    <submittedName>
        <fullName evidence="1">Uncharacterized protein</fullName>
    </submittedName>
</protein>
<dbReference type="EMBL" id="LAZR01057197">
    <property type="protein sequence ID" value="KKK72564.1"/>
    <property type="molecule type" value="Genomic_DNA"/>
</dbReference>
<reference evidence="1" key="1">
    <citation type="journal article" date="2015" name="Nature">
        <title>Complex archaea that bridge the gap between prokaryotes and eukaryotes.</title>
        <authorList>
            <person name="Spang A."/>
            <person name="Saw J.H."/>
            <person name="Jorgensen S.L."/>
            <person name="Zaremba-Niedzwiedzka K."/>
            <person name="Martijn J."/>
            <person name="Lind A.E."/>
            <person name="van Eijk R."/>
            <person name="Schleper C."/>
            <person name="Guy L."/>
            <person name="Ettema T.J."/>
        </authorList>
    </citation>
    <scope>NUCLEOTIDE SEQUENCE</scope>
</reference>
<evidence type="ECO:0000313" key="1">
    <source>
        <dbReference type="EMBL" id="KKK72564.1"/>
    </source>
</evidence>
<name>A0A0F9A1U1_9ZZZZ</name>
<dbReference type="AlphaFoldDB" id="A0A0F9A1U1"/>
<organism evidence="1">
    <name type="scientific">marine sediment metagenome</name>
    <dbReference type="NCBI Taxonomy" id="412755"/>
    <lineage>
        <taxon>unclassified sequences</taxon>
        <taxon>metagenomes</taxon>
        <taxon>ecological metagenomes</taxon>
    </lineage>
</organism>
<feature type="non-terminal residue" evidence="1">
    <location>
        <position position="1"/>
    </location>
</feature>